<name>A0ACB9PDQ0_BAUVA</name>
<accession>A0ACB9PDQ0</accession>
<dbReference type="EMBL" id="CM039430">
    <property type="protein sequence ID" value="KAI4345601.1"/>
    <property type="molecule type" value="Genomic_DNA"/>
</dbReference>
<proteinExistence type="predicted"/>
<evidence type="ECO:0000313" key="1">
    <source>
        <dbReference type="EMBL" id="KAI4345601.1"/>
    </source>
</evidence>
<gene>
    <name evidence="1" type="ORF">L6164_012707</name>
</gene>
<comment type="caution">
    <text evidence="1">The sequence shown here is derived from an EMBL/GenBank/DDBJ whole genome shotgun (WGS) entry which is preliminary data.</text>
</comment>
<evidence type="ECO:0000313" key="2">
    <source>
        <dbReference type="Proteomes" id="UP000828941"/>
    </source>
</evidence>
<protein>
    <submittedName>
        <fullName evidence="1">Uncharacterized protein</fullName>
    </submittedName>
</protein>
<reference evidence="1 2" key="1">
    <citation type="journal article" date="2022" name="DNA Res.">
        <title>Chromosomal-level genome assembly of the orchid tree Bauhinia variegata (Leguminosae; Cercidoideae) supports the allotetraploid origin hypothesis of Bauhinia.</title>
        <authorList>
            <person name="Zhong Y."/>
            <person name="Chen Y."/>
            <person name="Zheng D."/>
            <person name="Pang J."/>
            <person name="Liu Y."/>
            <person name="Luo S."/>
            <person name="Meng S."/>
            <person name="Qian L."/>
            <person name="Wei D."/>
            <person name="Dai S."/>
            <person name="Zhou R."/>
        </authorList>
    </citation>
    <scope>NUCLEOTIDE SEQUENCE [LARGE SCALE GENOMIC DNA]</scope>
    <source>
        <strain evidence="1">BV-YZ2020</strain>
    </source>
</reference>
<organism evidence="1 2">
    <name type="scientific">Bauhinia variegata</name>
    <name type="common">Purple orchid tree</name>
    <name type="synonym">Phanera variegata</name>
    <dbReference type="NCBI Taxonomy" id="167791"/>
    <lineage>
        <taxon>Eukaryota</taxon>
        <taxon>Viridiplantae</taxon>
        <taxon>Streptophyta</taxon>
        <taxon>Embryophyta</taxon>
        <taxon>Tracheophyta</taxon>
        <taxon>Spermatophyta</taxon>
        <taxon>Magnoliopsida</taxon>
        <taxon>eudicotyledons</taxon>
        <taxon>Gunneridae</taxon>
        <taxon>Pentapetalae</taxon>
        <taxon>rosids</taxon>
        <taxon>fabids</taxon>
        <taxon>Fabales</taxon>
        <taxon>Fabaceae</taxon>
        <taxon>Cercidoideae</taxon>
        <taxon>Cercideae</taxon>
        <taxon>Bauhiniinae</taxon>
        <taxon>Bauhinia</taxon>
    </lineage>
</organism>
<keyword evidence="2" id="KW-1185">Reference proteome</keyword>
<dbReference type="Proteomes" id="UP000828941">
    <property type="component" value="Chromosome 5"/>
</dbReference>
<sequence>MFCFLCKTIVSQTRRYGNPICPTTTKVLLIQKQWFSPKSKSSSLEKQSITVSYLINTCGFSPEEAASTSKYMNLVTREKADSVIKFLENQGFSRAQALRVIRVQPVLLRYDAEKTFLPKIEFLKSRGILNSEIFQIIVNCPDILKRSLEKRIIPSFDFFTDLFQSEGKFIEALRRYSGFIVDFDIYIAPNIKTLRDEGVPECQIMKLLEKNPRSLRKNPDQFKNIVEQVKKMGFDPLARLFCIAVAVMAGISKSTWERKVQILNKWGWSENEILAAFRKNPGCMMISEEKIDVVMEFFVNKMGFEPSVIARRPIMVSMSLDKRIIPRASVVQVLLSKGLLHELNLSAIFDCTERDFLKRFVLPHEKEADELLKLYQAKLDHAR</sequence>